<name>A0A4U5JJN2_9EURY</name>
<protein>
    <recommendedName>
        <fullName evidence="3">Dna2/Cas4 domain-containing protein</fullName>
    </recommendedName>
</protein>
<evidence type="ECO:0008006" key="3">
    <source>
        <dbReference type="Google" id="ProtNLM"/>
    </source>
</evidence>
<organism evidence="1 2">
    <name type="scientific">Natronomonas salsuginis</name>
    <dbReference type="NCBI Taxonomy" id="2217661"/>
    <lineage>
        <taxon>Archaea</taxon>
        <taxon>Methanobacteriati</taxon>
        <taxon>Methanobacteriota</taxon>
        <taxon>Stenosarchaea group</taxon>
        <taxon>Halobacteria</taxon>
        <taxon>Halobacteriales</taxon>
        <taxon>Natronomonadaceae</taxon>
        <taxon>Natronomonas</taxon>
    </lineage>
</organism>
<comment type="caution">
    <text evidence="1">The sequence shown here is derived from an EMBL/GenBank/DDBJ whole genome shotgun (WGS) entry which is preliminary data.</text>
</comment>
<evidence type="ECO:0000313" key="1">
    <source>
        <dbReference type="EMBL" id="TKR26329.1"/>
    </source>
</evidence>
<dbReference type="AlphaFoldDB" id="A0A4U5JJN2"/>
<evidence type="ECO:0000313" key="2">
    <source>
        <dbReference type="Proteomes" id="UP000308037"/>
    </source>
</evidence>
<dbReference type="Proteomes" id="UP000308037">
    <property type="component" value="Unassembled WGS sequence"/>
</dbReference>
<keyword evidence="2" id="KW-1185">Reference proteome</keyword>
<dbReference type="OrthoDB" id="26676at2157"/>
<accession>A0A4U5JJN2</accession>
<dbReference type="RefSeq" id="WP_137276245.1">
    <property type="nucleotide sequence ID" value="NZ_QKNX01000002.1"/>
</dbReference>
<reference evidence="1 2" key="1">
    <citation type="submission" date="2019-04" db="EMBL/GenBank/DDBJ databases">
        <title>Natronomonas sp. F20-122 a newhaloarchaeon isolated from a saline saltern of Isla Bacuta, Huelva, Spain.</title>
        <authorList>
            <person name="Duran-Viseras A."/>
            <person name="Sanchez-Porro C."/>
            <person name="Ventosa A."/>
        </authorList>
    </citation>
    <scope>NUCLEOTIDE SEQUENCE [LARGE SCALE GENOMIC DNA]</scope>
    <source>
        <strain evidence="1 2">F20-122</strain>
    </source>
</reference>
<sequence length="217" mass="24435">MEAFTDLATAAYCPRKLYYRRLRDEFDVPDRVASIRNLAFRYGELLDPTSDLHAEPIAVTPTDYRSNLGRSKARLDRWADLVDPPETRVFLRGKDANGIAHKLLAEPAVPVIVSPGEPPERGVWEPHAVWATAAAKALSWERGEMVEAAYVEYPAHGVVRRVGMTTRRKAVYRKALRTADSIDGPPPRLRNDSRCRSCAYLDECGTKTRSLRSRLSL</sequence>
<gene>
    <name evidence="1" type="ORF">DM868_07505</name>
</gene>
<dbReference type="EMBL" id="QKNX01000002">
    <property type="protein sequence ID" value="TKR26329.1"/>
    <property type="molecule type" value="Genomic_DNA"/>
</dbReference>
<proteinExistence type="predicted"/>